<protein>
    <submittedName>
        <fullName evidence="1">Uncharacterized protein</fullName>
    </submittedName>
</protein>
<reference evidence="1 2" key="1">
    <citation type="submission" date="2014-04" db="EMBL/GenBank/DDBJ databases">
        <authorList>
            <consortium name="DOE Joint Genome Institute"/>
            <person name="Kuo A."/>
            <person name="Kohler A."/>
            <person name="Costa M.D."/>
            <person name="Nagy L.G."/>
            <person name="Floudas D."/>
            <person name="Copeland A."/>
            <person name="Barry K.W."/>
            <person name="Cichocki N."/>
            <person name="Veneault-Fourrey C."/>
            <person name="LaButti K."/>
            <person name="Lindquist E.A."/>
            <person name="Lipzen A."/>
            <person name="Lundell T."/>
            <person name="Morin E."/>
            <person name="Murat C."/>
            <person name="Sun H."/>
            <person name="Tunlid A."/>
            <person name="Henrissat B."/>
            <person name="Grigoriev I.V."/>
            <person name="Hibbett D.S."/>
            <person name="Martin F."/>
            <person name="Nordberg H.P."/>
            <person name="Cantor M.N."/>
            <person name="Hua S.X."/>
        </authorList>
    </citation>
    <scope>NUCLEOTIDE SEQUENCE [LARGE SCALE GENOMIC DNA]</scope>
    <source>
        <strain evidence="1 2">441</strain>
    </source>
</reference>
<evidence type="ECO:0000313" key="2">
    <source>
        <dbReference type="Proteomes" id="UP000054018"/>
    </source>
</evidence>
<dbReference type="HOGENOM" id="CLU_2373593_0_0_1"/>
<dbReference type="AlphaFoldDB" id="A0A0C9YY41"/>
<dbReference type="Proteomes" id="UP000054018">
    <property type="component" value="Unassembled WGS sequence"/>
</dbReference>
<accession>A0A0C9YY41</accession>
<gene>
    <name evidence="1" type="ORF">PISMIDRAFT_448428</name>
</gene>
<dbReference type="EMBL" id="KN833688">
    <property type="protein sequence ID" value="KIK30005.1"/>
    <property type="molecule type" value="Genomic_DNA"/>
</dbReference>
<evidence type="ECO:0000313" key="1">
    <source>
        <dbReference type="EMBL" id="KIK30005.1"/>
    </source>
</evidence>
<reference evidence="2" key="2">
    <citation type="submission" date="2015-01" db="EMBL/GenBank/DDBJ databases">
        <title>Evolutionary Origins and Diversification of the Mycorrhizal Mutualists.</title>
        <authorList>
            <consortium name="DOE Joint Genome Institute"/>
            <consortium name="Mycorrhizal Genomics Consortium"/>
            <person name="Kohler A."/>
            <person name="Kuo A."/>
            <person name="Nagy L.G."/>
            <person name="Floudas D."/>
            <person name="Copeland A."/>
            <person name="Barry K.W."/>
            <person name="Cichocki N."/>
            <person name="Veneault-Fourrey C."/>
            <person name="LaButti K."/>
            <person name="Lindquist E.A."/>
            <person name="Lipzen A."/>
            <person name="Lundell T."/>
            <person name="Morin E."/>
            <person name="Murat C."/>
            <person name="Riley R."/>
            <person name="Ohm R."/>
            <person name="Sun H."/>
            <person name="Tunlid A."/>
            <person name="Henrissat B."/>
            <person name="Grigoriev I.V."/>
            <person name="Hibbett D.S."/>
            <person name="Martin F."/>
        </authorList>
    </citation>
    <scope>NUCLEOTIDE SEQUENCE [LARGE SCALE GENOMIC DNA]</scope>
    <source>
        <strain evidence="2">441</strain>
    </source>
</reference>
<name>A0A0C9YY41_9AGAM</name>
<keyword evidence="2" id="KW-1185">Reference proteome</keyword>
<sequence>MDFMGWQLVIRSWLQAVFHRRQGNRWRSDWHKSRIRWIENSPPFTKASLIVPRHGPIESLAHAWQSHRHRSPIAIDMISQRPFGTLPQSSISVNM</sequence>
<organism evidence="1 2">
    <name type="scientific">Pisolithus microcarpus 441</name>
    <dbReference type="NCBI Taxonomy" id="765257"/>
    <lineage>
        <taxon>Eukaryota</taxon>
        <taxon>Fungi</taxon>
        <taxon>Dikarya</taxon>
        <taxon>Basidiomycota</taxon>
        <taxon>Agaricomycotina</taxon>
        <taxon>Agaricomycetes</taxon>
        <taxon>Agaricomycetidae</taxon>
        <taxon>Boletales</taxon>
        <taxon>Sclerodermatineae</taxon>
        <taxon>Pisolithaceae</taxon>
        <taxon>Pisolithus</taxon>
    </lineage>
</organism>
<proteinExistence type="predicted"/>